<dbReference type="RefSeq" id="WP_155111278.1">
    <property type="nucleotide sequence ID" value="NZ_WMIB01000002.1"/>
</dbReference>
<gene>
    <name evidence="4" type="ORF">GKZ89_04930</name>
</gene>
<evidence type="ECO:0000259" key="3">
    <source>
        <dbReference type="Pfam" id="PF03448"/>
    </source>
</evidence>
<protein>
    <recommendedName>
        <fullName evidence="3">Magnesium transporter MgtE intracellular domain-containing protein</fullName>
    </recommendedName>
</protein>
<dbReference type="OrthoDB" id="1724615at2"/>
<accession>A0A7X2S3B3</accession>
<proteinExistence type="predicted"/>
<evidence type="ECO:0000256" key="2">
    <source>
        <dbReference type="SAM" id="Phobius"/>
    </source>
</evidence>
<evidence type="ECO:0000313" key="4">
    <source>
        <dbReference type="EMBL" id="MTH52745.1"/>
    </source>
</evidence>
<dbReference type="Pfam" id="PF03448">
    <property type="entry name" value="MgtE_N"/>
    <property type="match status" value="1"/>
</dbReference>
<dbReference type="Proteomes" id="UP000434639">
    <property type="component" value="Unassembled WGS sequence"/>
</dbReference>
<sequence length="195" mass="21254">MENKKEYGKFQWFLFVIFIPLVFTLTLTAVILSMAGVDVGKTAIDAISAAGGTKNSEQDEKPSSPASSERLKNAEDENGELTKQLSIQEQEIDAMENDVLLKEKKIAGLTKEVEDLKAQLDAASSAQSGQKDITKLYEDMSSSKAAEILPLLGEEDAMKILQTMKDAQVTDILEKMTPEEAAMYTGKLADNKGGE</sequence>
<dbReference type="AlphaFoldDB" id="A0A7X2S3B3"/>
<keyword evidence="2" id="KW-0472">Membrane</keyword>
<name>A0A7X2S3B3_9BACI</name>
<organism evidence="4 5">
    <name type="scientific">Metabacillus mangrovi</name>
    <dbReference type="NCBI Taxonomy" id="1491830"/>
    <lineage>
        <taxon>Bacteria</taxon>
        <taxon>Bacillati</taxon>
        <taxon>Bacillota</taxon>
        <taxon>Bacilli</taxon>
        <taxon>Bacillales</taxon>
        <taxon>Bacillaceae</taxon>
        <taxon>Metabacillus</taxon>
    </lineage>
</organism>
<keyword evidence="5" id="KW-1185">Reference proteome</keyword>
<dbReference type="SUPFAM" id="SSF158791">
    <property type="entry name" value="MgtE N-terminal domain-like"/>
    <property type="match status" value="1"/>
</dbReference>
<feature type="region of interest" description="Disordered" evidence="1">
    <location>
        <begin position="50"/>
        <end position="80"/>
    </location>
</feature>
<feature type="domain" description="Magnesium transporter MgtE intracellular" evidence="3">
    <location>
        <begin position="131"/>
        <end position="188"/>
    </location>
</feature>
<feature type="transmembrane region" description="Helical" evidence="2">
    <location>
        <begin position="12"/>
        <end position="35"/>
    </location>
</feature>
<keyword evidence="2" id="KW-1133">Transmembrane helix</keyword>
<evidence type="ECO:0000256" key="1">
    <source>
        <dbReference type="SAM" id="MobiDB-lite"/>
    </source>
</evidence>
<reference evidence="4 5" key="1">
    <citation type="journal article" date="2017" name="Int. J. Syst. Evol. Microbiol.">
        <title>Bacillus mangrovi sp. nov., isolated from a sediment sample from a mangrove forest.</title>
        <authorList>
            <person name="Gupta V."/>
            <person name="Singh P.K."/>
            <person name="Korpole S."/>
            <person name="Tanuku N.R.S."/>
            <person name="Pinnaka A.K."/>
        </authorList>
    </citation>
    <scope>NUCLEOTIDE SEQUENCE [LARGE SCALE GENOMIC DNA]</scope>
    <source>
        <strain evidence="4 5">KCTC 33872</strain>
    </source>
</reference>
<evidence type="ECO:0000313" key="5">
    <source>
        <dbReference type="Proteomes" id="UP000434639"/>
    </source>
</evidence>
<dbReference type="InterPro" id="IPR006668">
    <property type="entry name" value="Mg_transptr_MgtE_intracell_dom"/>
</dbReference>
<keyword evidence="2" id="KW-0812">Transmembrane</keyword>
<comment type="caution">
    <text evidence="4">The sequence shown here is derived from an EMBL/GenBank/DDBJ whole genome shotgun (WGS) entry which is preliminary data.</text>
</comment>
<dbReference type="InterPro" id="IPR038076">
    <property type="entry name" value="MgtE_N_sf"/>
</dbReference>
<dbReference type="Gene3D" id="1.25.60.10">
    <property type="entry name" value="MgtE N-terminal domain-like"/>
    <property type="match status" value="1"/>
</dbReference>
<dbReference type="EMBL" id="WMIB01000002">
    <property type="protein sequence ID" value="MTH52745.1"/>
    <property type="molecule type" value="Genomic_DNA"/>
</dbReference>